<name>A0AAE4Z6Q2_9BACT</name>
<organism evidence="1 2">
    <name type="scientific">Candidatus Kutchimonas denitrificans</name>
    <dbReference type="NCBI Taxonomy" id="3056748"/>
    <lineage>
        <taxon>Bacteria</taxon>
        <taxon>Pseudomonadati</taxon>
        <taxon>Gemmatimonadota</taxon>
        <taxon>Gemmatimonadia</taxon>
        <taxon>Candidatus Palauibacterales</taxon>
        <taxon>Candidatus Palauibacteraceae</taxon>
        <taxon>Candidatus Kutchimonas</taxon>
    </lineage>
</organism>
<gene>
    <name evidence="1" type="ORF">GWO12_01275</name>
</gene>
<comment type="caution">
    <text evidence="1">The sequence shown here is derived from an EMBL/GenBank/DDBJ whole genome shotgun (WGS) entry which is preliminary data.</text>
</comment>
<protein>
    <submittedName>
        <fullName evidence="1">Uncharacterized protein</fullName>
    </submittedName>
</protein>
<dbReference type="AlphaFoldDB" id="A0AAE4Z6Q2"/>
<dbReference type="EMBL" id="JAACAK010000011">
    <property type="protein sequence ID" value="NIR73737.1"/>
    <property type="molecule type" value="Genomic_DNA"/>
</dbReference>
<sequence>MTGELIAERRIAALSPKGEKPTLRVAVGRPYQVDDVSWACPVSIEGLYAKLHDAVAAI</sequence>
<evidence type="ECO:0000313" key="2">
    <source>
        <dbReference type="Proteomes" id="UP000702544"/>
    </source>
</evidence>
<proteinExistence type="predicted"/>
<accession>A0AAE4Z6Q2</accession>
<reference evidence="1 2" key="1">
    <citation type="submission" date="2020-01" db="EMBL/GenBank/DDBJ databases">
        <title>Genomes assembled from Gulf of Kutch pelagic sediment metagenomes.</title>
        <authorList>
            <person name="Chandrashekar M."/>
            <person name="Mahajan M.S."/>
            <person name="Dave K.J."/>
            <person name="Vatsa P."/>
            <person name="Nathani N.M."/>
        </authorList>
    </citation>
    <scope>NUCLEOTIDE SEQUENCE [LARGE SCALE GENOMIC DNA]</scope>
    <source>
        <strain evidence="1">KS3-K002</strain>
    </source>
</reference>
<dbReference type="Proteomes" id="UP000702544">
    <property type="component" value="Unassembled WGS sequence"/>
</dbReference>
<evidence type="ECO:0000313" key="1">
    <source>
        <dbReference type="EMBL" id="NIR73737.1"/>
    </source>
</evidence>